<reference evidence="10 11" key="1">
    <citation type="submission" date="2021-05" db="EMBL/GenBank/DDBJ databases">
        <title>Genome Assembly of Synthetic Allotetraploid Brassica napus Reveals Homoeologous Exchanges between Subgenomes.</title>
        <authorList>
            <person name="Davis J.T."/>
        </authorList>
    </citation>
    <scope>NUCLEOTIDE SEQUENCE [LARGE SCALE GENOMIC DNA]</scope>
    <source>
        <strain evidence="11">cv. Da-Ae</strain>
        <tissue evidence="10">Seedling</tissue>
    </source>
</reference>
<proteinExistence type="predicted"/>
<dbReference type="InterPro" id="IPR014729">
    <property type="entry name" value="Rossmann-like_a/b/a_fold"/>
</dbReference>
<evidence type="ECO:0000313" key="11">
    <source>
        <dbReference type="Proteomes" id="UP000824890"/>
    </source>
</evidence>
<feature type="coiled-coil region" evidence="7">
    <location>
        <begin position="1084"/>
        <end position="1265"/>
    </location>
</feature>
<feature type="compositionally biased region" description="Basic and acidic residues" evidence="8">
    <location>
        <begin position="191"/>
        <end position="225"/>
    </location>
</feature>
<evidence type="ECO:0000256" key="7">
    <source>
        <dbReference type="SAM" id="Coils"/>
    </source>
</evidence>
<dbReference type="Gene3D" id="3.30.40.10">
    <property type="entry name" value="Zinc/RING finger domain, C3HC4 (zinc finger)"/>
    <property type="match status" value="3"/>
</dbReference>
<dbReference type="InterPro" id="IPR003613">
    <property type="entry name" value="Ubox_domain"/>
</dbReference>
<feature type="domain" description="U-box" evidence="9">
    <location>
        <begin position="230"/>
        <end position="310"/>
    </location>
</feature>
<keyword evidence="6" id="KW-0833">Ubl conjugation pathway</keyword>
<evidence type="ECO:0000259" key="9">
    <source>
        <dbReference type="PROSITE" id="PS51698"/>
    </source>
</evidence>
<feature type="domain" description="U-box" evidence="9">
    <location>
        <begin position="1313"/>
        <end position="1353"/>
    </location>
</feature>
<evidence type="ECO:0000256" key="2">
    <source>
        <dbReference type="ARBA" id="ARBA00003861"/>
    </source>
</evidence>
<evidence type="ECO:0000313" key="10">
    <source>
        <dbReference type="EMBL" id="KAH0876374.1"/>
    </source>
</evidence>
<evidence type="ECO:0000256" key="5">
    <source>
        <dbReference type="ARBA" id="ARBA00022679"/>
    </source>
</evidence>
<dbReference type="Gene3D" id="3.40.50.620">
    <property type="entry name" value="HUPs"/>
    <property type="match status" value="1"/>
</dbReference>
<sequence>MGETLHNDVIYVAVNQDVRESKSTLLWTLKTLPVKKLCLVHVHIPFSLNSSSCGLDESEINAIQESELKSSYDSLHKYRDLCTNKEVDEEDVDISLISGYGVGEGIVELIYQNNIKKLVMGAAADPHYSRGMSITSRKAEYVSQHAPHCCKMWFICKGKLIQKKEGSFGIGNPSDSFSGFDGFAQKPSRGRGIDSDDQPNSRKEDSGRNQTPKEVRKEDKPKSNDSETDSPPENFICPISMEIMRDPHVAADGFTYEEKEIRTWLNGGNDKSPITGARLAHRHLTPNYTLQMLTLDLAPHPPNCQPNQPPAKVPAHEIRRNVAEINRREIVSNREEKRRVEKMDMAEEAWIDDPVYVAVNKDAGESRSTLTWALRHLQFKKLFLLHIHLPISMNPTYGFVEIDILDRRDRKTKLYLLEPIYSDSFLFFFVWGIAASGLEQSEIDAIQVSELTSTYESLLKYRDICLHEGVNEQDVEIFCDVGNNVEEGIVNLIYENNIKKLIIGAAADSRYSEGMVNITSRKAKYVSSHAPHCCKIWLVCNGNLIQTREGRFDLEGSSHSSSESLASLHDLDSALIPFEDVVRAEPDSESHALSSPEDQSARGSAATYYEEQRRRLEIEELKRELEQHDKMNREREEALSSSFGVTQMLYSEEVRRRREAEEDLNRARAEIKDMKRVQKELEEQLYIDCPRRLDMVEKERDEAIKKTEELLGNLHLEKGESSSHSASSSSQWSVSNEPPPYFICPISKEIMQNPHVAADGYTYEADEFKNWLVHGGEKSPMTNLKLVNHNLTPNLALRSAINETSMAELMAMGNDVVHVAVKNDVKESRSTLVWALRNLGAKKVCILHVYQPNTASPAARKLEELEAIMYETLHDYFDICQQEGVNEDDIYISCIEMNDVKQGILELIHESKIKKLVMGAASDRDYSEKMFDLKSRKAKYVYQHAPSSCEVTFMCNGHLIYTKEANLEDRVDETEAEAGQWKPKLYSSASPKCSAELVSAIVAYIDTRRDRDMLEPTASEDQSESDRNDQLYRQLKQALIEVEESKREAYEECVRRFKSENAAVEAIRKAREYEAMFNEETRLRKESKEALTKQRKMVEKTKQERDDALIIILNGRKLYSEELRRRVEAEEMLGKEKEEHERTKKELEEVRVIVQDGMKLYNEQLRQRKEMEESVKRQEEELEKTKKEKEEACLISKNLMQLYEDEVRQRKETEELVKRRREEVEKVRKEKEEACSVGQNFMRLYEEEARRRKGTEEELSKVAAEKDAASSVCSDILLLLQSYTRRHGIPSGFSDEDSVTRQPPSYFICPISQEWLDNGHETSPMTNLKLTHNNLVPNHALRSAIQEWLQRNS</sequence>
<organism evidence="10 11">
    <name type="scientific">Brassica napus</name>
    <name type="common">Rape</name>
    <dbReference type="NCBI Taxonomy" id="3708"/>
    <lineage>
        <taxon>Eukaryota</taxon>
        <taxon>Viridiplantae</taxon>
        <taxon>Streptophyta</taxon>
        <taxon>Embryophyta</taxon>
        <taxon>Tracheophyta</taxon>
        <taxon>Spermatophyta</taxon>
        <taxon>Magnoliopsida</taxon>
        <taxon>eudicotyledons</taxon>
        <taxon>Gunneridae</taxon>
        <taxon>Pentapetalae</taxon>
        <taxon>rosids</taxon>
        <taxon>malvids</taxon>
        <taxon>Brassicales</taxon>
        <taxon>Brassicaceae</taxon>
        <taxon>Brassiceae</taxon>
        <taxon>Brassica</taxon>
    </lineage>
</organism>
<dbReference type="InterPro" id="IPR051348">
    <property type="entry name" value="U-box_ubiquitin_ligases"/>
</dbReference>
<dbReference type="CDD" id="cd01989">
    <property type="entry name" value="USP_STK_Ubox_N"/>
    <property type="match status" value="3"/>
</dbReference>
<feature type="domain" description="U-box" evidence="9">
    <location>
        <begin position="737"/>
        <end position="811"/>
    </location>
</feature>
<feature type="coiled-coil region" evidence="7">
    <location>
        <begin position="611"/>
        <end position="713"/>
    </location>
</feature>
<dbReference type="Proteomes" id="UP000824890">
    <property type="component" value="Unassembled WGS sequence"/>
</dbReference>
<gene>
    <name evidence="10" type="ORF">HID58_063768</name>
</gene>
<feature type="region of interest" description="Disordered" evidence="8">
    <location>
        <begin position="586"/>
        <end position="609"/>
    </location>
</feature>
<evidence type="ECO:0000256" key="6">
    <source>
        <dbReference type="ARBA" id="ARBA00022786"/>
    </source>
</evidence>
<dbReference type="SUPFAM" id="SSF57850">
    <property type="entry name" value="RING/U-box"/>
    <property type="match status" value="3"/>
</dbReference>
<evidence type="ECO:0000256" key="4">
    <source>
        <dbReference type="ARBA" id="ARBA00012483"/>
    </source>
</evidence>
<dbReference type="CDD" id="cd16655">
    <property type="entry name" value="RING-Ubox_WDSUB1-like"/>
    <property type="match status" value="2"/>
</dbReference>
<dbReference type="PANTHER" id="PTHR45647">
    <property type="entry name" value="OS02G0152300 PROTEIN"/>
    <property type="match status" value="1"/>
</dbReference>
<dbReference type="PANTHER" id="PTHR45647:SF35">
    <property type="entry name" value="U-BOX DOMAIN-CONTAINING PROTEIN 55-RELATED"/>
    <property type="match status" value="1"/>
</dbReference>
<keyword evidence="5" id="KW-0808">Transferase</keyword>
<keyword evidence="11" id="KW-1185">Reference proteome</keyword>
<dbReference type="PROSITE" id="PS51698">
    <property type="entry name" value="U_BOX"/>
    <property type="match status" value="3"/>
</dbReference>
<feature type="region of interest" description="Disordered" evidence="8">
    <location>
        <begin position="179"/>
        <end position="235"/>
    </location>
</feature>
<dbReference type="InterPro" id="IPR013083">
    <property type="entry name" value="Znf_RING/FYVE/PHD"/>
</dbReference>
<accession>A0ABQ7Z817</accession>
<dbReference type="SMART" id="SM00504">
    <property type="entry name" value="Ubox"/>
    <property type="match status" value="3"/>
</dbReference>
<keyword evidence="7" id="KW-0175">Coiled coil</keyword>
<evidence type="ECO:0000256" key="1">
    <source>
        <dbReference type="ARBA" id="ARBA00000900"/>
    </source>
</evidence>
<dbReference type="EC" id="2.3.2.27" evidence="4"/>
<dbReference type="EMBL" id="JAGKQM010000015">
    <property type="protein sequence ID" value="KAH0876374.1"/>
    <property type="molecule type" value="Genomic_DNA"/>
</dbReference>
<comment type="caution">
    <text evidence="10">The sequence shown here is derived from an EMBL/GenBank/DDBJ whole genome shotgun (WGS) entry which is preliminary data.</text>
</comment>
<feature type="compositionally biased region" description="Polar residues" evidence="8">
    <location>
        <begin position="591"/>
        <end position="602"/>
    </location>
</feature>
<evidence type="ECO:0000256" key="3">
    <source>
        <dbReference type="ARBA" id="ARBA00004906"/>
    </source>
</evidence>
<name>A0ABQ7Z817_BRANA</name>
<protein>
    <recommendedName>
        <fullName evidence="4">RING-type E3 ubiquitin transferase</fullName>
        <ecNumber evidence="4">2.3.2.27</ecNumber>
    </recommendedName>
</protein>
<comment type="function">
    <text evidence="2">Functions as an E3 ubiquitin ligase.</text>
</comment>
<comment type="pathway">
    <text evidence="3">Protein modification; protein ubiquitination.</text>
</comment>
<dbReference type="Pfam" id="PF04564">
    <property type="entry name" value="U-box"/>
    <property type="match status" value="3"/>
</dbReference>
<evidence type="ECO:0000256" key="8">
    <source>
        <dbReference type="SAM" id="MobiDB-lite"/>
    </source>
</evidence>
<comment type="catalytic activity">
    <reaction evidence="1">
        <text>S-ubiquitinyl-[E2 ubiquitin-conjugating enzyme]-L-cysteine + [acceptor protein]-L-lysine = [E2 ubiquitin-conjugating enzyme]-L-cysteine + N(6)-ubiquitinyl-[acceptor protein]-L-lysine.</text>
        <dbReference type="EC" id="2.3.2.27"/>
    </reaction>
</comment>